<reference evidence="2 3" key="1">
    <citation type="journal article" date="2015" name="Int. J. Syst. Evol. Microbiol.">
        <title>Gemmobacter intermedius sp. nov., isolated from a white stork (Ciconia ciconia).</title>
        <authorList>
            <person name="Kampfer P."/>
            <person name="Jerzak L."/>
            <person name="Wilharm G."/>
            <person name="Golke J."/>
            <person name="Busse H.J."/>
            <person name="Glaeser S.P."/>
        </authorList>
    </citation>
    <scope>NUCLEOTIDE SEQUENCE [LARGE SCALE GENOMIC DNA]</scope>
    <source>
        <strain evidence="2 3">119/4</strain>
    </source>
</reference>
<proteinExistence type="predicted"/>
<evidence type="ECO:0000256" key="1">
    <source>
        <dbReference type="SAM" id="MobiDB-lite"/>
    </source>
</evidence>
<evidence type="ECO:0000313" key="2">
    <source>
        <dbReference type="EMBL" id="RWY43171.1"/>
    </source>
</evidence>
<evidence type="ECO:0008006" key="4">
    <source>
        <dbReference type="Google" id="ProtNLM"/>
    </source>
</evidence>
<keyword evidence="3" id="KW-1185">Reference proteome</keyword>
<feature type="compositionally biased region" description="Pro residues" evidence="1">
    <location>
        <begin position="54"/>
        <end position="68"/>
    </location>
</feature>
<dbReference type="RefSeq" id="WP_128487007.1">
    <property type="nucleotide sequence ID" value="NZ_JBHLXB010000008.1"/>
</dbReference>
<sequence>MTEQNETSAGTTPADEAIQSPKAHARRFSSPPSAQHTDPEETTGATDKPLTPQDLPPQEPSAPEPIPEAEPAALTTPSAAAVSPPPLAEPKRRGPFLPILGGLIAAGIGYGAAQYMPKGWPIAVQDSAAQSSLEERLARAETALAQRPEATDTAPLMARIEALEAQLAAGPAGTGADESRLSALAAEIEELRNRPLPEAQVLTEGGADLTAEIVGLKAEIERLKAGLADSGETDSLRAEIEALRAATLAEREATEARAAELAREAETRASATRAEAAALRLATAIDAGTSLEAALKDLTAAGFALPQELQANAAGVRTLAALQQSFPEAARAALAADARPPEGAGLGDRVTAFLFSQANIRSLNPQEGTDADAVLSRMEAAVSANNLATALSEAEALSPAAAAAPAMATWLSEARARQEAATSAAALLQSAAQ</sequence>
<feature type="compositionally biased region" description="Polar residues" evidence="1">
    <location>
        <begin position="1"/>
        <end position="11"/>
    </location>
</feature>
<name>A0A3S4XWF6_9RHOB</name>
<dbReference type="Proteomes" id="UP000287168">
    <property type="component" value="Unassembled WGS sequence"/>
</dbReference>
<dbReference type="AlphaFoldDB" id="A0A3S4XWF6"/>
<feature type="compositionally biased region" description="Low complexity" evidence="1">
    <location>
        <begin position="69"/>
        <end position="82"/>
    </location>
</feature>
<comment type="caution">
    <text evidence="2">The sequence shown here is derived from an EMBL/GenBank/DDBJ whole genome shotgun (WGS) entry which is preliminary data.</text>
</comment>
<organism evidence="2 3">
    <name type="scientific">Falsigemmobacter intermedius</name>
    <dbReference type="NCBI Taxonomy" id="1553448"/>
    <lineage>
        <taxon>Bacteria</taxon>
        <taxon>Pseudomonadati</taxon>
        <taxon>Pseudomonadota</taxon>
        <taxon>Alphaproteobacteria</taxon>
        <taxon>Rhodobacterales</taxon>
        <taxon>Paracoccaceae</taxon>
        <taxon>Falsigemmobacter</taxon>
    </lineage>
</organism>
<dbReference type="OrthoDB" id="7659420at2"/>
<protein>
    <recommendedName>
        <fullName evidence="4">Inner membrane protein</fullName>
    </recommendedName>
</protein>
<feature type="region of interest" description="Disordered" evidence="1">
    <location>
        <begin position="1"/>
        <end position="89"/>
    </location>
</feature>
<evidence type="ECO:0000313" key="3">
    <source>
        <dbReference type="Proteomes" id="UP000287168"/>
    </source>
</evidence>
<accession>A0A3S4XWF6</accession>
<dbReference type="EMBL" id="SBLC01000005">
    <property type="protein sequence ID" value="RWY43171.1"/>
    <property type="molecule type" value="Genomic_DNA"/>
</dbReference>
<gene>
    <name evidence="2" type="ORF">EP867_04455</name>
</gene>